<keyword evidence="5 6" id="KW-0472">Membrane</keyword>
<feature type="transmembrane region" description="Helical" evidence="6">
    <location>
        <begin position="12"/>
        <end position="37"/>
    </location>
</feature>
<sequence>MNLQFFPSRQLAFYMAKLFVLRSLAVLAALVVILMTLDLLGESGKILAQPGNGDAELWRYVSLRIPQLIARFLPFSVLLGTLITLATLNQHSEIVSMKAAGISAHQIIAPLVLASLAIAALSFTFNERVVTRATATLSAWEKVDYGPVPRDTGMIPNVWVRHGDDLILARRVTGSGNATRLRDVTIYERAREGTSLVSIIDAKSGRPRGDGWWFEHASRFDVAAGTVTAIPAMASQQGLDPTQFTLADVSAGEQDFATLRDSIRQLKVAGRPTTALETGLWHKLSGPLSAVLMPLLAAVAAFGLARAGQLMVRAVIGMALGFAYFVADNFAIAMGDLGAYPPLLAAWAPFALFLLIGETVLIRTEE</sequence>
<evidence type="ECO:0000256" key="1">
    <source>
        <dbReference type="ARBA" id="ARBA00004651"/>
    </source>
</evidence>
<dbReference type="PANTHER" id="PTHR33529">
    <property type="entry name" value="SLR0882 PROTEIN-RELATED"/>
    <property type="match status" value="1"/>
</dbReference>
<gene>
    <name evidence="7" type="primary">lptG</name>
    <name evidence="7" type="ORF">RQX22_06350</name>
</gene>
<dbReference type="NCBIfam" id="TIGR04408">
    <property type="entry name" value="LptG_lptG"/>
    <property type="match status" value="1"/>
</dbReference>
<keyword evidence="3 6" id="KW-0812">Transmembrane</keyword>
<evidence type="ECO:0000256" key="2">
    <source>
        <dbReference type="ARBA" id="ARBA00022475"/>
    </source>
</evidence>
<feature type="transmembrane region" description="Helical" evidence="6">
    <location>
        <begin position="310"/>
        <end position="327"/>
    </location>
</feature>
<dbReference type="Proteomes" id="UP001259572">
    <property type="component" value="Unassembled WGS sequence"/>
</dbReference>
<evidence type="ECO:0000256" key="6">
    <source>
        <dbReference type="SAM" id="Phobius"/>
    </source>
</evidence>
<feature type="transmembrane region" description="Helical" evidence="6">
    <location>
        <begin position="339"/>
        <end position="362"/>
    </location>
</feature>
<evidence type="ECO:0000256" key="5">
    <source>
        <dbReference type="ARBA" id="ARBA00023136"/>
    </source>
</evidence>
<feature type="transmembrane region" description="Helical" evidence="6">
    <location>
        <begin position="107"/>
        <end position="125"/>
    </location>
</feature>
<dbReference type="InterPro" id="IPR030923">
    <property type="entry name" value="LptG"/>
</dbReference>
<evidence type="ECO:0000313" key="7">
    <source>
        <dbReference type="EMBL" id="MDT9598567.1"/>
    </source>
</evidence>
<reference evidence="7 8" key="1">
    <citation type="submission" date="2023-05" db="EMBL/GenBank/DDBJ databases">
        <authorList>
            <person name="Guo Y."/>
        </authorList>
    </citation>
    <scope>NUCLEOTIDE SEQUENCE [LARGE SCALE GENOMIC DNA]</scope>
    <source>
        <strain evidence="7 8">GR2756</strain>
    </source>
</reference>
<name>A0ABU3Q583_9SPHN</name>
<proteinExistence type="predicted"/>
<feature type="transmembrane region" description="Helical" evidence="6">
    <location>
        <begin position="284"/>
        <end position="303"/>
    </location>
</feature>
<dbReference type="EMBL" id="JAVUPU010000003">
    <property type="protein sequence ID" value="MDT9598567.1"/>
    <property type="molecule type" value="Genomic_DNA"/>
</dbReference>
<dbReference type="RefSeq" id="WP_315725534.1">
    <property type="nucleotide sequence ID" value="NZ_JAVUPU010000003.1"/>
</dbReference>
<comment type="caution">
    <text evidence="7">The sequence shown here is derived from an EMBL/GenBank/DDBJ whole genome shotgun (WGS) entry which is preliminary data.</text>
</comment>
<evidence type="ECO:0000313" key="8">
    <source>
        <dbReference type="Proteomes" id="UP001259572"/>
    </source>
</evidence>
<organism evidence="7 8">
    <name type="scientific">Sphingosinicella rhizophila</name>
    <dbReference type="NCBI Taxonomy" id="3050082"/>
    <lineage>
        <taxon>Bacteria</taxon>
        <taxon>Pseudomonadati</taxon>
        <taxon>Pseudomonadota</taxon>
        <taxon>Alphaproteobacteria</taxon>
        <taxon>Sphingomonadales</taxon>
        <taxon>Sphingosinicellaceae</taxon>
        <taxon>Sphingosinicella</taxon>
    </lineage>
</organism>
<feature type="transmembrane region" description="Helical" evidence="6">
    <location>
        <begin position="68"/>
        <end position="86"/>
    </location>
</feature>
<accession>A0ABU3Q583</accession>
<keyword evidence="4 6" id="KW-1133">Transmembrane helix</keyword>
<dbReference type="InterPro" id="IPR005495">
    <property type="entry name" value="LptG/LptF_permease"/>
</dbReference>
<keyword evidence="2" id="KW-1003">Cell membrane</keyword>
<dbReference type="PANTHER" id="PTHR33529:SF2">
    <property type="entry name" value="LIPOPOLYSACCHARIDE EXPORT SYSTEM PERMEASE PROTEIN LPTG"/>
    <property type="match status" value="1"/>
</dbReference>
<evidence type="ECO:0000256" key="3">
    <source>
        <dbReference type="ARBA" id="ARBA00022692"/>
    </source>
</evidence>
<dbReference type="Pfam" id="PF03739">
    <property type="entry name" value="LptF_LptG"/>
    <property type="match status" value="1"/>
</dbReference>
<evidence type="ECO:0000256" key="4">
    <source>
        <dbReference type="ARBA" id="ARBA00022989"/>
    </source>
</evidence>
<comment type="subcellular location">
    <subcellularLocation>
        <location evidence="1">Cell membrane</location>
        <topology evidence="1">Multi-pass membrane protein</topology>
    </subcellularLocation>
</comment>
<keyword evidence="8" id="KW-1185">Reference proteome</keyword>
<protein>
    <submittedName>
        <fullName evidence="7">LPS export ABC transporter permease LptG</fullName>
    </submittedName>
</protein>